<dbReference type="EMBL" id="CADCUY010000539">
    <property type="protein sequence ID" value="CAA9432747.1"/>
    <property type="molecule type" value="Genomic_DNA"/>
</dbReference>
<feature type="region of interest" description="Disordered" evidence="1">
    <location>
        <begin position="1"/>
        <end position="63"/>
    </location>
</feature>
<name>A0A6J4Q322_9ACTN</name>
<dbReference type="EC" id="6.3.4.19" evidence="2"/>
<dbReference type="AlphaFoldDB" id="A0A6J4Q322"/>
<protein>
    <submittedName>
        <fullName evidence="2">tRNA(Ile)-lysidine synthetase</fullName>
        <ecNumber evidence="2">6.3.4.19</ecNumber>
    </submittedName>
</protein>
<feature type="compositionally biased region" description="Basic residues" evidence="1">
    <location>
        <begin position="1"/>
        <end position="12"/>
    </location>
</feature>
<organism evidence="2">
    <name type="scientific">uncultured Quadrisphaera sp</name>
    <dbReference type="NCBI Taxonomy" id="904978"/>
    <lineage>
        <taxon>Bacteria</taxon>
        <taxon>Bacillati</taxon>
        <taxon>Actinomycetota</taxon>
        <taxon>Actinomycetes</taxon>
        <taxon>Kineosporiales</taxon>
        <taxon>Kineosporiaceae</taxon>
        <taxon>Quadrisphaera</taxon>
        <taxon>environmental samples</taxon>
    </lineage>
</organism>
<evidence type="ECO:0000256" key="1">
    <source>
        <dbReference type="SAM" id="MobiDB-lite"/>
    </source>
</evidence>
<sequence>RGARRRARRAAHPRPAPRGPGGRLPGERAHPRARARRPGPGGGLARAGPAAPAGPGGGHALLWEGGAVDADDMGSDLAEVLV</sequence>
<keyword evidence="2" id="KW-0436">Ligase</keyword>
<gene>
    <name evidence="2" type="ORF">AVDCRST_MAG35-2718</name>
</gene>
<accession>A0A6J4Q322</accession>
<feature type="non-terminal residue" evidence="2">
    <location>
        <position position="1"/>
    </location>
</feature>
<evidence type="ECO:0000313" key="2">
    <source>
        <dbReference type="EMBL" id="CAA9432747.1"/>
    </source>
</evidence>
<dbReference type="GO" id="GO:0032267">
    <property type="term" value="F:tRNA(Ile)-lysidine synthase activity"/>
    <property type="evidence" value="ECO:0007669"/>
    <property type="project" value="UniProtKB-EC"/>
</dbReference>
<reference evidence="2" key="1">
    <citation type="submission" date="2020-02" db="EMBL/GenBank/DDBJ databases">
        <authorList>
            <person name="Meier V. D."/>
        </authorList>
    </citation>
    <scope>NUCLEOTIDE SEQUENCE</scope>
    <source>
        <strain evidence="2">AVDCRST_MAG35</strain>
    </source>
</reference>
<proteinExistence type="predicted"/>
<feature type="non-terminal residue" evidence="2">
    <location>
        <position position="82"/>
    </location>
</feature>